<keyword evidence="3" id="KW-1185">Reference proteome</keyword>
<name>A0ABU2AFL0_9BURK</name>
<dbReference type="EMBL" id="JAVDXV010000009">
    <property type="protein sequence ID" value="MDR7335247.1"/>
    <property type="molecule type" value="Genomic_DNA"/>
</dbReference>
<organism evidence="2 3">
    <name type="scientific">Roseateles asaccharophilus</name>
    <dbReference type="NCBI Taxonomy" id="582607"/>
    <lineage>
        <taxon>Bacteria</taxon>
        <taxon>Pseudomonadati</taxon>
        <taxon>Pseudomonadota</taxon>
        <taxon>Betaproteobacteria</taxon>
        <taxon>Burkholderiales</taxon>
        <taxon>Sphaerotilaceae</taxon>
        <taxon>Roseateles</taxon>
    </lineage>
</organism>
<sequence>MKSMFIKLAAAASLLTASAVALAAQNCCGDLACCVQRLMACCL</sequence>
<feature type="signal peptide" evidence="1">
    <location>
        <begin position="1"/>
        <end position="23"/>
    </location>
</feature>
<comment type="caution">
    <text evidence="2">The sequence shown here is derived from an EMBL/GenBank/DDBJ whole genome shotgun (WGS) entry which is preliminary data.</text>
</comment>
<evidence type="ECO:0000256" key="1">
    <source>
        <dbReference type="SAM" id="SignalP"/>
    </source>
</evidence>
<gene>
    <name evidence="2" type="ORF">J2X21_004412</name>
</gene>
<accession>A0ABU2AFL0</accession>
<evidence type="ECO:0000313" key="2">
    <source>
        <dbReference type="EMBL" id="MDR7335247.1"/>
    </source>
</evidence>
<feature type="chain" id="PRO_5045174438" evidence="1">
    <location>
        <begin position="24"/>
        <end position="43"/>
    </location>
</feature>
<keyword evidence="1" id="KW-0732">Signal</keyword>
<evidence type="ECO:0000313" key="3">
    <source>
        <dbReference type="Proteomes" id="UP001180825"/>
    </source>
</evidence>
<proteinExistence type="predicted"/>
<protein>
    <submittedName>
        <fullName evidence="2">Uncharacterized protein</fullName>
    </submittedName>
</protein>
<dbReference type="Proteomes" id="UP001180825">
    <property type="component" value="Unassembled WGS sequence"/>
</dbReference>
<dbReference type="RefSeq" id="WP_310332204.1">
    <property type="nucleotide sequence ID" value="NZ_JAVDXV010000009.1"/>
</dbReference>
<reference evidence="2 3" key="1">
    <citation type="submission" date="2023-07" db="EMBL/GenBank/DDBJ databases">
        <title>Sorghum-associated microbial communities from plants grown in Nebraska, USA.</title>
        <authorList>
            <person name="Schachtman D."/>
        </authorList>
    </citation>
    <scope>NUCLEOTIDE SEQUENCE [LARGE SCALE GENOMIC DNA]</scope>
    <source>
        <strain evidence="2 3">BE316</strain>
    </source>
</reference>